<organism evidence="10 11">
    <name type="scientific">Caproiciproducens faecalis</name>
    <dbReference type="NCBI Taxonomy" id="2820301"/>
    <lineage>
        <taxon>Bacteria</taxon>
        <taxon>Bacillati</taxon>
        <taxon>Bacillota</taxon>
        <taxon>Clostridia</taxon>
        <taxon>Eubacteriales</taxon>
        <taxon>Acutalibacteraceae</taxon>
        <taxon>Caproiciproducens</taxon>
    </lineage>
</organism>
<evidence type="ECO:0000256" key="3">
    <source>
        <dbReference type="ARBA" id="ARBA00022692"/>
    </source>
</evidence>
<feature type="domain" description="MacB-like periplasmic core" evidence="9">
    <location>
        <begin position="19"/>
        <end position="237"/>
    </location>
</feature>
<feature type="transmembrane region" description="Helical" evidence="7">
    <location>
        <begin position="20"/>
        <end position="39"/>
    </location>
</feature>
<evidence type="ECO:0000259" key="9">
    <source>
        <dbReference type="Pfam" id="PF12704"/>
    </source>
</evidence>
<keyword evidence="11" id="KW-1185">Reference proteome</keyword>
<comment type="caution">
    <text evidence="10">The sequence shown here is derived from an EMBL/GenBank/DDBJ whole genome shotgun (WGS) entry which is preliminary data.</text>
</comment>
<comment type="similarity">
    <text evidence="6">Belongs to the ABC-4 integral membrane protein family.</text>
</comment>
<dbReference type="Pfam" id="PF12704">
    <property type="entry name" value="MacB_PCD"/>
    <property type="match status" value="1"/>
</dbReference>
<feature type="transmembrane region" description="Helical" evidence="7">
    <location>
        <begin position="316"/>
        <end position="341"/>
    </location>
</feature>
<proteinExistence type="inferred from homology"/>
<keyword evidence="2" id="KW-1003">Cell membrane</keyword>
<dbReference type="RefSeq" id="WP_219966155.1">
    <property type="nucleotide sequence ID" value="NZ_JAGFNZ010000005.1"/>
</dbReference>
<feature type="transmembrane region" description="Helical" evidence="7">
    <location>
        <begin position="361"/>
        <end position="382"/>
    </location>
</feature>
<feature type="transmembrane region" description="Helical" evidence="7">
    <location>
        <begin position="266"/>
        <end position="295"/>
    </location>
</feature>
<name>A0ABS7DSH6_9FIRM</name>
<keyword evidence="4 7" id="KW-1133">Transmembrane helix</keyword>
<evidence type="ECO:0000313" key="11">
    <source>
        <dbReference type="Proteomes" id="UP000719942"/>
    </source>
</evidence>
<keyword evidence="3 7" id="KW-0812">Transmembrane</keyword>
<dbReference type="InterPro" id="IPR003838">
    <property type="entry name" value="ABC3_permease_C"/>
</dbReference>
<protein>
    <submittedName>
        <fullName evidence="10">ABC transporter permease</fullName>
    </submittedName>
</protein>
<evidence type="ECO:0000256" key="2">
    <source>
        <dbReference type="ARBA" id="ARBA00022475"/>
    </source>
</evidence>
<evidence type="ECO:0000256" key="5">
    <source>
        <dbReference type="ARBA" id="ARBA00023136"/>
    </source>
</evidence>
<reference evidence="10 11" key="1">
    <citation type="submission" date="2021-03" db="EMBL/GenBank/DDBJ databases">
        <title>Caproiciproducens sp. nov. isolated from feces of cow.</title>
        <authorList>
            <person name="Choi J.-Y."/>
        </authorList>
    </citation>
    <scope>NUCLEOTIDE SEQUENCE [LARGE SCALE GENOMIC DNA]</scope>
    <source>
        <strain evidence="10 11">AGMB10547</strain>
    </source>
</reference>
<dbReference type="PANTHER" id="PTHR30572:SF4">
    <property type="entry name" value="ABC TRANSPORTER PERMEASE YTRF"/>
    <property type="match status" value="1"/>
</dbReference>
<evidence type="ECO:0000256" key="4">
    <source>
        <dbReference type="ARBA" id="ARBA00022989"/>
    </source>
</evidence>
<dbReference type="Proteomes" id="UP000719942">
    <property type="component" value="Unassembled WGS sequence"/>
</dbReference>
<evidence type="ECO:0000313" key="10">
    <source>
        <dbReference type="EMBL" id="MBW7573770.1"/>
    </source>
</evidence>
<feature type="domain" description="ABC3 transporter permease C-terminal" evidence="8">
    <location>
        <begin position="277"/>
        <end position="389"/>
    </location>
</feature>
<sequence length="396" mass="42416">MVDYVKSAFQNLGRKRVRTALTILGIAIGVASVVIIGNISQCGTAALNNELESLGLSGLTISSSSETAAAVSLNENDLSIIKHCEEVEQAAPVMVESTDISARKLSTKALVWGIDTNASQIISINLLYGRLFNTEDISTSANVCLVDEAFSKSTYMRSNIIGKTVSIMNGGVEENYKVIGIIKTGSGLLQNIIGNYIPTFVYVPYTTVQTVSGRDDFDQIVVKIKSGGNVESIGKTIVETLNRNNGTTDAFVSNNLAKQKDSLTNMLGIITLILSAVGSVSLLVASLSIMTVMLVSVNERTREIGIKKAIGAKRSYIMLEFMFEAVLISLIGCICGIAVGYIVSFAGAEYFGMQLSTRTDIMFLAVEFSVASGTIFGVYPAYKASRLKPVDALRQE</sequence>
<dbReference type="Pfam" id="PF02687">
    <property type="entry name" value="FtsX"/>
    <property type="match status" value="1"/>
</dbReference>
<evidence type="ECO:0000256" key="1">
    <source>
        <dbReference type="ARBA" id="ARBA00004651"/>
    </source>
</evidence>
<dbReference type="InterPro" id="IPR025857">
    <property type="entry name" value="MacB_PCD"/>
</dbReference>
<accession>A0ABS7DSH6</accession>
<dbReference type="InterPro" id="IPR050250">
    <property type="entry name" value="Macrolide_Exporter_MacB"/>
</dbReference>
<dbReference type="PANTHER" id="PTHR30572">
    <property type="entry name" value="MEMBRANE COMPONENT OF TRANSPORTER-RELATED"/>
    <property type="match status" value="1"/>
</dbReference>
<evidence type="ECO:0000256" key="7">
    <source>
        <dbReference type="SAM" id="Phobius"/>
    </source>
</evidence>
<gene>
    <name evidence="10" type="ORF">J5W02_13210</name>
</gene>
<keyword evidence="5 7" id="KW-0472">Membrane</keyword>
<evidence type="ECO:0000256" key="6">
    <source>
        <dbReference type="ARBA" id="ARBA00038076"/>
    </source>
</evidence>
<comment type="subcellular location">
    <subcellularLocation>
        <location evidence="1">Cell membrane</location>
        <topology evidence="1">Multi-pass membrane protein</topology>
    </subcellularLocation>
</comment>
<dbReference type="EMBL" id="JAGFNZ010000005">
    <property type="protein sequence ID" value="MBW7573770.1"/>
    <property type="molecule type" value="Genomic_DNA"/>
</dbReference>
<evidence type="ECO:0000259" key="8">
    <source>
        <dbReference type="Pfam" id="PF02687"/>
    </source>
</evidence>